<keyword evidence="1" id="KW-0479">Metal-binding</keyword>
<dbReference type="PROSITE" id="PS50178">
    <property type="entry name" value="ZF_FYVE"/>
    <property type="match status" value="1"/>
</dbReference>
<sequence length="596" mass="65959">MRMTPRNLTPEPRLVVKATTQPEVDESKLVRPNTVLIEDISTIPDGELMRRGHNAAKLVLRRCRQMPQAISKATSDGLSVVETRDIPATLDDVLEIFSRDSQLGFQAYLLRAFGDLLAEATSVRRARPTTFSRSKSEDALAGSTAAVKRFQFDEKKLFRSTHHELVVLDFVQKLHEKAFVRAFKSLDVMPSNAKLVPVSNILFGFHMDEIHRGCVQVSFFGQHIGKKNAFAHLIIDRLAASLELLATAVWRRRLSKHAVPKRKLSSIPDCYLCRGNVTRWTRTMCRICSNVVCPDCSEITEAESKLRVLYELRVCAVCLAQTQANLPINSRRKQSTSPTELTSSGHSDSGLPRINENVGEDQTRHGGISHEASRHRVVEENGIGRRVKSHGAVPNPPEAQVFSTPRGVTGNYHAPSYWTNVESDDSVAKLATPLENIDVSSRAEQIRQHAFSNAAVQAKLEVLCDSLAARLECRYAYVTLIYWGGFTLKASNGEQVPRISHSCELNMATLGASPDPLVILNAGIDPKFASCSRVTGPEGIRFYMALTLQTADGIELGTVAVADPFPRTARQLSQSHLLLLRSYATNIAQEIEEGCL</sequence>
<organism evidence="7 8">
    <name type="scientific">Aphanomyces euteiches</name>
    <dbReference type="NCBI Taxonomy" id="100861"/>
    <lineage>
        <taxon>Eukaryota</taxon>
        <taxon>Sar</taxon>
        <taxon>Stramenopiles</taxon>
        <taxon>Oomycota</taxon>
        <taxon>Saprolegniomycetes</taxon>
        <taxon>Saprolegniales</taxon>
        <taxon>Verrucalvaceae</taxon>
        <taxon>Aphanomyces</taxon>
    </lineage>
</organism>
<dbReference type="InterPro" id="IPR029016">
    <property type="entry name" value="GAF-like_dom_sf"/>
</dbReference>
<dbReference type="Gene3D" id="3.30.40.10">
    <property type="entry name" value="Zinc/RING finger domain, C3HC4 (zinc finger)"/>
    <property type="match status" value="1"/>
</dbReference>
<dbReference type="Proteomes" id="UP000481153">
    <property type="component" value="Unassembled WGS sequence"/>
</dbReference>
<feature type="region of interest" description="Disordered" evidence="5">
    <location>
        <begin position="387"/>
        <end position="406"/>
    </location>
</feature>
<dbReference type="Gene3D" id="3.30.450.40">
    <property type="match status" value="1"/>
</dbReference>
<protein>
    <recommendedName>
        <fullName evidence="6">FYVE-type domain-containing protein</fullName>
    </recommendedName>
</protein>
<dbReference type="InterPro" id="IPR011011">
    <property type="entry name" value="Znf_FYVE_PHD"/>
</dbReference>
<evidence type="ECO:0000256" key="5">
    <source>
        <dbReference type="SAM" id="MobiDB-lite"/>
    </source>
</evidence>
<gene>
    <name evidence="7" type="ORF">Ae201684_010719</name>
</gene>
<feature type="domain" description="FYVE-type" evidence="6">
    <location>
        <begin position="264"/>
        <end position="323"/>
    </location>
</feature>
<evidence type="ECO:0000313" key="8">
    <source>
        <dbReference type="Proteomes" id="UP000481153"/>
    </source>
</evidence>
<keyword evidence="2 4" id="KW-0863">Zinc-finger</keyword>
<dbReference type="CDD" id="cd00065">
    <property type="entry name" value="FYVE_like_SF"/>
    <property type="match status" value="1"/>
</dbReference>
<feature type="compositionally biased region" description="Polar residues" evidence="5">
    <location>
        <begin position="335"/>
        <end position="347"/>
    </location>
</feature>
<evidence type="ECO:0000256" key="2">
    <source>
        <dbReference type="ARBA" id="ARBA00022771"/>
    </source>
</evidence>
<dbReference type="PANTHER" id="PTHR43102:SF2">
    <property type="entry name" value="GAF DOMAIN-CONTAINING PROTEIN"/>
    <property type="match status" value="1"/>
</dbReference>
<evidence type="ECO:0000256" key="3">
    <source>
        <dbReference type="ARBA" id="ARBA00022833"/>
    </source>
</evidence>
<keyword evidence="3" id="KW-0862">Zinc</keyword>
<dbReference type="InterPro" id="IPR017455">
    <property type="entry name" value="Znf_FYVE-rel"/>
</dbReference>
<keyword evidence="8" id="KW-1185">Reference proteome</keyword>
<dbReference type="InterPro" id="IPR000306">
    <property type="entry name" value="Znf_FYVE"/>
</dbReference>
<dbReference type="AlphaFoldDB" id="A0A6G0WWW5"/>
<reference evidence="7 8" key="1">
    <citation type="submission" date="2019-07" db="EMBL/GenBank/DDBJ databases">
        <title>Genomics analysis of Aphanomyces spp. identifies a new class of oomycete effector associated with host adaptation.</title>
        <authorList>
            <person name="Gaulin E."/>
        </authorList>
    </citation>
    <scope>NUCLEOTIDE SEQUENCE [LARGE SCALE GENOMIC DNA]</scope>
    <source>
        <strain evidence="7 8">ATCC 201684</strain>
    </source>
</reference>
<evidence type="ECO:0000256" key="1">
    <source>
        <dbReference type="ARBA" id="ARBA00022723"/>
    </source>
</evidence>
<dbReference type="GO" id="GO:0008270">
    <property type="term" value="F:zinc ion binding"/>
    <property type="evidence" value="ECO:0007669"/>
    <property type="project" value="UniProtKB-KW"/>
</dbReference>
<evidence type="ECO:0000256" key="4">
    <source>
        <dbReference type="PROSITE-ProRule" id="PRU00091"/>
    </source>
</evidence>
<dbReference type="VEuPathDB" id="FungiDB:AeMF1_005720"/>
<name>A0A6G0WWW5_9STRA</name>
<dbReference type="PANTHER" id="PTHR43102">
    <property type="entry name" value="SLR1143 PROTEIN"/>
    <property type="match status" value="1"/>
</dbReference>
<dbReference type="SUPFAM" id="SSF55781">
    <property type="entry name" value="GAF domain-like"/>
    <property type="match status" value="1"/>
</dbReference>
<accession>A0A6G0WWW5</accession>
<evidence type="ECO:0000313" key="7">
    <source>
        <dbReference type="EMBL" id="KAF0732066.1"/>
    </source>
</evidence>
<dbReference type="SUPFAM" id="SSF57903">
    <property type="entry name" value="FYVE/PHD zinc finger"/>
    <property type="match status" value="1"/>
</dbReference>
<comment type="caution">
    <text evidence="7">The sequence shown here is derived from an EMBL/GenBank/DDBJ whole genome shotgun (WGS) entry which is preliminary data.</text>
</comment>
<evidence type="ECO:0000259" key="6">
    <source>
        <dbReference type="PROSITE" id="PS50178"/>
    </source>
</evidence>
<proteinExistence type="predicted"/>
<dbReference type="EMBL" id="VJMJ01000137">
    <property type="protein sequence ID" value="KAF0732066.1"/>
    <property type="molecule type" value="Genomic_DNA"/>
</dbReference>
<feature type="region of interest" description="Disordered" evidence="5">
    <location>
        <begin position="329"/>
        <end position="374"/>
    </location>
</feature>
<dbReference type="SMART" id="SM00064">
    <property type="entry name" value="FYVE"/>
    <property type="match status" value="1"/>
</dbReference>
<dbReference type="InterPro" id="IPR013083">
    <property type="entry name" value="Znf_RING/FYVE/PHD"/>
</dbReference>